<comment type="caution">
    <text evidence="5">The sequence shown here is derived from an EMBL/GenBank/DDBJ whole genome shotgun (WGS) entry which is preliminary data.</text>
</comment>
<dbReference type="SUPFAM" id="SSF46973">
    <property type="entry name" value="Enzyme IIa from lactose specific PTS, IIa-lac"/>
    <property type="match status" value="1"/>
</dbReference>
<name>A0A953LJA4_SYMTR</name>
<feature type="non-terminal residue" evidence="5">
    <location>
        <position position="1"/>
    </location>
</feature>
<organism evidence="5 6">
    <name type="scientific">Symbiobacterium thermophilum</name>
    <dbReference type="NCBI Taxonomy" id="2734"/>
    <lineage>
        <taxon>Bacteria</taxon>
        <taxon>Bacillati</taxon>
        <taxon>Bacillota</taxon>
        <taxon>Clostridia</taxon>
        <taxon>Eubacteriales</taxon>
        <taxon>Symbiobacteriaceae</taxon>
        <taxon>Symbiobacterium</taxon>
    </lineage>
</organism>
<evidence type="ECO:0000256" key="1">
    <source>
        <dbReference type="ARBA" id="ARBA00022448"/>
    </source>
</evidence>
<dbReference type="Pfam" id="PF02255">
    <property type="entry name" value="PTS_IIA"/>
    <property type="match status" value="1"/>
</dbReference>
<dbReference type="GO" id="GO:0009401">
    <property type="term" value="P:phosphoenolpyruvate-dependent sugar phosphotransferase system"/>
    <property type="evidence" value="ECO:0007669"/>
    <property type="project" value="UniProtKB-KW"/>
</dbReference>
<evidence type="ECO:0000313" key="6">
    <source>
        <dbReference type="Proteomes" id="UP000732377"/>
    </source>
</evidence>
<dbReference type="Proteomes" id="UP000732377">
    <property type="component" value="Unassembled WGS sequence"/>
</dbReference>
<keyword evidence="1" id="KW-0813">Transport</keyword>
<proteinExistence type="predicted"/>
<keyword evidence="3" id="KW-0808">Transferase</keyword>
<dbReference type="InterPro" id="IPR036542">
    <property type="entry name" value="PTS_IIA_lac/cel_sf"/>
</dbReference>
<dbReference type="Gene3D" id="1.20.58.80">
    <property type="entry name" value="Phosphotransferase system, lactose/cellobiose-type IIA subunit"/>
    <property type="match status" value="1"/>
</dbReference>
<gene>
    <name evidence="5" type="ORF">CWE10_18225</name>
</gene>
<reference evidence="5" key="1">
    <citation type="submission" date="2017-11" db="EMBL/GenBank/DDBJ databases">
        <title>Three new genomes from thermophilic consortium.</title>
        <authorList>
            <person name="Quaggio R."/>
            <person name="Amgarten D."/>
            <person name="Setubal J.C."/>
        </authorList>
    </citation>
    <scope>NUCLEOTIDE SEQUENCE</scope>
    <source>
        <strain evidence="5">ZCTH01-B2</strain>
    </source>
</reference>
<dbReference type="AlphaFoldDB" id="A0A953LJA4"/>
<dbReference type="InterPro" id="IPR003188">
    <property type="entry name" value="PTS_IIA_lac/cel"/>
</dbReference>
<evidence type="ECO:0000256" key="4">
    <source>
        <dbReference type="ARBA" id="ARBA00022683"/>
    </source>
</evidence>
<evidence type="ECO:0000256" key="3">
    <source>
        <dbReference type="ARBA" id="ARBA00022679"/>
    </source>
</evidence>
<sequence>LLQLYAMGEVPHLDVLLSHAQDHFMTASLARDLAGELVQVYQQIKK</sequence>
<evidence type="ECO:0000313" key="5">
    <source>
        <dbReference type="EMBL" id="MBY6278076.1"/>
    </source>
</evidence>
<dbReference type="EMBL" id="PIUK01000332">
    <property type="protein sequence ID" value="MBY6278076.1"/>
    <property type="molecule type" value="Genomic_DNA"/>
</dbReference>
<accession>A0A953LJA4</accession>
<keyword evidence="4" id="KW-0598">Phosphotransferase system</keyword>
<dbReference type="GO" id="GO:0016740">
    <property type="term" value="F:transferase activity"/>
    <property type="evidence" value="ECO:0007669"/>
    <property type="project" value="UniProtKB-KW"/>
</dbReference>
<keyword evidence="2" id="KW-0762">Sugar transport</keyword>
<protein>
    <submittedName>
        <fullName evidence="5">PTS lactose/cellobiose transporter subunit IIA</fullName>
    </submittedName>
</protein>
<evidence type="ECO:0000256" key="2">
    <source>
        <dbReference type="ARBA" id="ARBA00022597"/>
    </source>
</evidence>